<comment type="caution">
    <text evidence="1">The sequence shown here is derived from an EMBL/GenBank/DDBJ whole genome shotgun (WGS) entry which is preliminary data.</text>
</comment>
<proteinExistence type="predicted"/>
<protein>
    <submittedName>
        <fullName evidence="1">Peptidoglycan-binding protein</fullName>
    </submittedName>
</protein>
<dbReference type="RefSeq" id="WP_030266422.1">
    <property type="nucleotide sequence ID" value="NZ_JBHEZZ010000033.1"/>
</dbReference>
<organism evidence="1 2">
    <name type="scientific">Streptacidiphilus cavernicola</name>
    <dbReference type="NCBI Taxonomy" id="3342716"/>
    <lineage>
        <taxon>Bacteria</taxon>
        <taxon>Bacillati</taxon>
        <taxon>Actinomycetota</taxon>
        <taxon>Actinomycetes</taxon>
        <taxon>Kitasatosporales</taxon>
        <taxon>Streptomycetaceae</taxon>
        <taxon>Streptacidiphilus</taxon>
    </lineage>
</organism>
<dbReference type="Proteomes" id="UP001592528">
    <property type="component" value="Unassembled WGS sequence"/>
</dbReference>
<evidence type="ECO:0000313" key="1">
    <source>
        <dbReference type="EMBL" id="MFC1406763.1"/>
    </source>
</evidence>
<dbReference type="Gene3D" id="1.10.101.10">
    <property type="entry name" value="PGBD-like superfamily/PGBD"/>
    <property type="match status" value="1"/>
</dbReference>
<gene>
    <name evidence="1" type="ORF">ACEZDJ_36285</name>
</gene>
<dbReference type="EMBL" id="JBHEZZ010000033">
    <property type="protein sequence ID" value="MFC1406763.1"/>
    <property type="molecule type" value="Genomic_DNA"/>
</dbReference>
<accession>A0ABV6UZA9</accession>
<sequence>MATPQWKQLVDHVMSIPERVYETWVSGEGWDNRTQFGKEYGEDGVSWCAIFDWDMFNDVGLSAIVPKLDNVSAIAAHAKANGQWSEYPSVGAEVDFGNGAHTEIVVGFDATDVYTKGGNSIQSGASDNGQGNGVWSHSHARTSSYVTGYFAPRFPDGQCPPTADPHDYRGGLAVTSWRWSSASSRSVTVSLANVIDSAHRDGPAPQGSAAHRADVLPVEQALQSEGLLPAQRVDGSFGTDTVTAYAAWQRRLGFTGPDANGIPGQTSLARLGSKHGFTVR</sequence>
<keyword evidence="2" id="KW-1185">Reference proteome</keyword>
<reference evidence="1 2" key="1">
    <citation type="submission" date="2024-09" db="EMBL/GenBank/DDBJ databases">
        <authorList>
            <person name="Lee S.D."/>
        </authorList>
    </citation>
    <scope>NUCLEOTIDE SEQUENCE [LARGE SCALE GENOMIC DNA]</scope>
    <source>
        <strain evidence="1 2">N1-5</strain>
    </source>
</reference>
<dbReference type="SUPFAM" id="SSF47090">
    <property type="entry name" value="PGBD-like"/>
    <property type="match status" value="1"/>
</dbReference>
<name>A0ABV6UZA9_9ACTN</name>
<evidence type="ECO:0000313" key="2">
    <source>
        <dbReference type="Proteomes" id="UP001592528"/>
    </source>
</evidence>
<dbReference type="InterPro" id="IPR036365">
    <property type="entry name" value="PGBD-like_sf"/>
</dbReference>
<dbReference type="InterPro" id="IPR036366">
    <property type="entry name" value="PGBDSf"/>
</dbReference>